<accession>I0Z437</accession>
<evidence type="ECO:0000313" key="5">
    <source>
        <dbReference type="EMBL" id="EIE25406.1"/>
    </source>
</evidence>
<dbReference type="STRING" id="574566.I0Z437"/>
<organism evidence="5 6">
    <name type="scientific">Coccomyxa subellipsoidea (strain C-169)</name>
    <name type="common">Green microalga</name>
    <dbReference type="NCBI Taxonomy" id="574566"/>
    <lineage>
        <taxon>Eukaryota</taxon>
        <taxon>Viridiplantae</taxon>
        <taxon>Chlorophyta</taxon>
        <taxon>core chlorophytes</taxon>
        <taxon>Trebouxiophyceae</taxon>
        <taxon>Trebouxiophyceae incertae sedis</taxon>
        <taxon>Coccomyxaceae</taxon>
        <taxon>Coccomyxa</taxon>
        <taxon>Coccomyxa subellipsoidea</taxon>
    </lineage>
</organism>
<dbReference type="PANTHER" id="PTHR33925">
    <property type="entry name" value="PLASTID DIVISION PROTEIN CDP1, CHLOROPLASTIC-RELATED"/>
    <property type="match status" value="1"/>
</dbReference>
<dbReference type="RefSeq" id="XP_005649950.1">
    <property type="nucleotide sequence ID" value="XM_005649893.1"/>
</dbReference>
<evidence type="ECO:0000259" key="3">
    <source>
        <dbReference type="Pfam" id="PF23468"/>
    </source>
</evidence>
<feature type="domain" description="Plastid division protein CDP1-like IMS" evidence="2">
    <location>
        <begin position="642"/>
        <end position="756"/>
    </location>
</feature>
<feature type="region of interest" description="Disordered" evidence="1">
    <location>
        <begin position="423"/>
        <end position="448"/>
    </location>
</feature>
<dbReference type="InterPro" id="IPR058032">
    <property type="entry name" value="CDP1-like_a_solenoid_1"/>
</dbReference>
<dbReference type="eggNOG" id="ENOG502QQSA">
    <property type="taxonomic scope" value="Eukaryota"/>
</dbReference>
<dbReference type="Pfam" id="PF25515">
    <property type="entry name" value="Arm_PDR"/>
    <property type="match status" value="1"/>
</dbReference>
<feature type="domain" description="Plastid division protein CDP1-like 1st alpha solenoid" evidence="4">
    <location>
        <begin position="3"/>
        <end position="137"/>
    </location>
</feature>
<comment type="caution">
    <text evidence="5">The sequence shown here is derived from an EMBL/GenBank/DDBJ whole genome shotgun (WGS) entry which is preliminary data.</text>
</comment>
<evidence type="ECO:0000259" key="4">
    <source>
        <dbReference type="Pfam" id="PF25515"/>
    </source>
</evidence>
<sequence length="763" mass="81557">MWQMWGAFALMQEAGDVQPVIRWAKAWLEDNGMDRRAKDVALTAALAHCDLAAYWLEEKGKDKVRECSGLLKAALDILQQYRAAPELQADIAAAHEARSSPAELQAQVALELVGLEQSAEERAVGLEALPGVLWQEGLPVQRFPRLKLDRTSYLKQLRSLTTPAEQVALYGGAPSMEAIPSQERYTAAVACIAEGVASRKPALISTALRYLTSYQAAAPDLGEEAADVRVDLAVCKLLLGRRQEAEAELCLSADAPQPPDPAVQEFILAQVVEDGDMLPGLVALAQSWLDDVALSSFRRSSTKAADLDTWFANPQVTLYLKSRGVVDGVLGKLGGTGSLVGRGARMLRGGAVSAAKASWRAVKGLVPERASPSEEQPSPEEIEHGSAAEPEASDSGSEAAALPPLDLTTERAAVSTATSSFSAAEKVASPAEDEAASRHSSSGKLRRAIAASAGAAAAMQAPPQSLPEVELETAKQEPVGALVRRYAGKHPRSNTPRLALDTNWELPVAAAAAPLRTGVPGAAGRVGSREARADSDDGVVEAWGAASSIPPLEPSGPAMLPLDIEREMWQSFAAVRQRRAIRLFKFTLGLAAIAVGIIGWRKPEALRPSNIAAAVTAPGRAAMGWVQETLVPPGPPLAVEDARSLVLRWQATKASALGGDHDVASLDGILGERMLQAWKLRADALRKDQRHWRYDLREVTIDRVETSRDGRRALVEATLTEGGELLAADGTLIDSYRATFTQEYEMRLCGARGWRLVASKLVF</sequence>
<evidence type="ECO:0000313" key="6">
    <source>
        <dbReference type="Proteomes" id="UP000007264"/>
    </source>
</evidence>
<dbReference type="Proteomes" id="UP000007264">
    <property type="component" value="Unassembled WGS sequence"/>
</dbReference>
<dbReference type="AlphaFoldDB" id="I0Z437"/>
<dbReference type="Pfam" id="PF23468">
    <property type="entry name" value="ARC6"/>
    <property type="match status" value="1"/>
</dbReference>
<evidence type="ECO:0000259" key="2">
    <source>
        <dbReference type="Pfam" id="PF13355"/>
    </source>
</evidence>
<dbReference type="GeneID" id="17043408"/>
<proteinExistence type="predicted"/>
<dbReference type="Pfam" id="PF13355">
    <property type="entry name" value="ARC6-like_IMS"/>
    <property type="match status" value="1"/>
</dbReference>
<dbReference type="InterPro" id="IPR025344">
    <property type="entry name" value="CDP1-like_IMS"/>
</dbReference>
<feature type="region of interest" description="Disordered" evidence="1">
    <location>
        <begin position="365"/>
        <end position="400"/>
    </location>
</feature>
<dbReference type="EMBL" id="AGSI01000004">
    <property type="protein sequence ID" value="EIE25406.1"/>
    <property type="molecule type" value="Genomic_DNA"/>
</dbReference>
<protein>
    <submittedName>
        <fullName evidence="5">Uncharacterized protein</fullName>
    </submittedName>
</protein>
<reference evidence="5 6" key="1">
    <citation type="journal article" date="2012" name="Genome Biol.">
        <title>The genome of the polar eukaryotic microalga coccomyxa subellipsoidea reveals traits of cold adaptation.</title>
        <authorList>
            <person name="Blanc G."/>
            <person name="Agarkova I."/>
            <person name="Grimwood J."/>
            <person name="Kuo A."/>
            <person name="Brueggeman A."/>
            <person name="Dunigan D."/>
            <person name="Gurnon J."/>
            <person name="Ladunga I."/>
            <person name="Lindquist E."/>
            <person name="Lucas S."/>
            <person name="Pangilinan J."/>
            <person name="Proschold T."/>
            <person name="Salamov A."/>
            <person name="Schmutz J."/>
            <person name="Weeks D."/>
            <person name="Yamada T."/>
            <person name="Claverie J.M."/>
            <person name="Grigoriev I."/>
            <person name="Van Etten J."/>
            <person name="Lomsadze A."/>
            <person name="Borodovsky M."/>
        </authorList>
    </citation>
    <scope>NUCLEOTIDE SEQUENCE [LARGE SCALE GENOMIC DNA]</scope>
    <source>
        <strain evidence="5 6">C-169</strain>
    </source>
</reference>
<dbReference type="InterPro" id="IPR044685">
    <property type="entry name" value="CPD1-like"/>
</dbReference>
<dbReference type="KEGG" id="csl:COCSUDRAFT_61625"/>
<keyword evidence="6" id="KW-1185">Reference proteome</keyword>
<gene>
    <name evidence="5" type="ORF">COCSUDRAFT_61625</name>
</gene>
<feature type="compositionally biased region" description="Low complexity" evidence="1">
    <location>
        <begin position="367"/>
        <end position="376"/>
    </location>
</feature>
<dbReference type="OrthoDB" id="512200at2759"/>
<evidence type="ECO:0000256" key="1">
    <source>
        <dbReference type="SAM" id="MobiDB-lite"/>
    </source>
</evidence>
<name>I0Z437_COCSC</name>
<feature type="domain" description="Plastid division protein CDP1-like 2nd alpha solenoid" evidence="3">
    <location>
        <begin position="162"/>
        <end position="323"/>
    </location>
</feature>
<dbReference type="PANTHER" id="PTHR33925:SF1">
    <property type="entry name" value="PROTEIN ACCUMULATION AND REPLICATION OF CHLOROPLASTS 6, CHLOROPLASTIC"/>
    <property type="match status" value="1"/>
</dbReference>
<dbReference type="InterPro" id="IPR057137">
    <property type="entry name" value="CDP1-like_a_solenoid_2"/>
</dbReference>